<gene>
    <name evidence="5" type="primary">rpl16</name>
    <name evidence="5" type="ORF">CDCA_ACUF019_026</name>
</gene>
<dbReference type="GO" id="GO:0019843">
    <property type="term" value="F:rRNA binding"/>
    <property type="evidence" value="ECO:0007669"/>
    <property type="project" value="InterPro"/>
</dbReference>
<keyword evidence="5" id="KW-0496">Mitochondrion</keyword>
<protein>
    <submittedName>
        <fullName evidence="5">50S ribosomal protein L16</fullName>
    </submittedName>
</protein>
<dbReference type="AlphaFoldDB" id="A0A7H0WBC0"/>
<keyword evidence="3 4" id="KW-0687">Ribonucleoprotein</keyword>
<geneLocation type="mitochondrion" evidence="5"/>
<dbReference type="GeneID" id="63062174"/>
<dbReference type="InterPro" id="IPR047873">
    <property type="entry name" value="Ribosomal_uL16"/>
</dbReference>
<dbReference type="NCBIfam" id="TIGR01164">
    <property type="entry name" value="rplP_bact"/>
    <property type="match status" value="1"/>
</dbReference>
<sequence>MLSINKKFRKSHIFSSKVINFRSHVLKFGMFGLKSLKAGYLTSHTVETIRRVLTRCLRSEKKLGQRNYFGRKSWIRIYANIPVTSIGLEARMGGGKGKIQKWVTFVRPGQILFEFPLLSEVGLNKLVKNISVRSPIKFKLVRIF</sequence>
<dbReference type="InterPro" id="IPR016180">
    <property type="entry name" value="Ribosomal_uL16_dom"/>
</dbReference>
<dbReference type="PANTHER" id="PTHR12220">
    <property type="entry name" value="50S/60S RIBOSOMAL PROTEIN L16"/>
    <property type="match status" value="1"/>
</dbReference>
<dbReference type="PANTHER" id="PTHR12220:SF13">
    <property type="entry name" value="LARGE RIBOSOMAL SUBUNIT PROTEIN UL16M"/>
    <property type="match status" value="1"/>
</dbReference>
<evidence type="ECO:0000256" key="4">
    <source>
        <dbReference type="RuleBase" id="RU004413"/>
    </source>
</evidence>
<accession>A0A7H0WBC0</accession>
<dbReference type="InterPro" id="IPR000114">
    <property type="entry name" value="Ribosomal_uL16_bact-type"/>
</dbReference>
<keyword evidence="2 4" id="KW-0689">Ribosomal protein</keyword>
<dbReference type="SUPFAM" id="SSF54686">
    <property type="entry name" value="Ribosomal protein L16p/L10e"/>
    <property type="match status" value="1"/>
</dbReference>
<proteinExistence type="inferred from homology"/>
<dbReference type="Pfam" id="PF00252">
    <property type="entry name" value="Ribosomal_L16"/>
    <property type="match status" value="1"/>
</dbReference>
<dbReference type="PRINTS" id="PR00060">
    <property type="entry name" value="RIBOSOMALL16"/>
</dbReference>
<dbReference type="InterPro" id="IPR020798">
    <property type="entry name" value="Ribosomal_uL16_CS"/>
</dbReference>
<name>A0A7H0WBC0_CYACA</name>
<dbReference type="CDD" id="cd01433">
    <property type="entry name" value="Ribosomal_L16_L10e"/>
    <property type="match status" value="1"/>
</dbReference>
<reference evidence="5" key="1">
    <citation type="journal article" date="2020" name="BMC Evol. Biol.">
        <title>Potential causes and consequences of rapid mitochondrial genome evolution in thermoacidophilic Galdieria (Rhodophyta).</title>
        <authorList>
            <person name="Cho C.H."/>
            <person name="Park S.I."/>
            <person name="Ciniglia C."/>
            <person name="Yang E.C."/>
            <person name="Graf L."/>
            <person name="Bhattacharya D."/>
            <person name="Yoon H.S."/>
        </authorList>
    </citation>
    <scope>NUCLEOTIDE SEQUENCE</scope>
    <source>
        <strain evidence="5">ACUF 019</strain>
    </source>
</reference>
<organism evidence="5">
    <name type="scientific">Cyanidium caldarium</name>
    <name type="common">Red alga</name>
    <dbReference type="NCBI Taxonomy" id="2771"/>
    <lineage>
        <taxon>Eukaryota</taxon>
        <taxon>Rhodophyta</taxon>
        <taxon>Bangiophyceae</taxon>
        <taxon>Cyanidiales</taxon>
        <taxon>Cyanidiaceae</taxon>
        <taxon>Cyanidium</taxon>
    </lineage>
</organism>
<dbReference type="Gene3D" id="3.90.1170.10">
    <property type="entry name" value="Ribosomal protein L10e/L16"/>
    <property type="match status" value="1"/>
</dbReference>
<dbReference type="EMBL" id="MT270118">
    <property type="protein sequence ID" value="QNR39849.1"/>
    <property type="molecule type" value="Genomic_DNA"/>
</dbReference>
<dbReference type="GO" id="GO:0003735">
    <property type="term" value="F:structural constituent of ribosome"/>
    <property type="evidence" value="ECO:0007669"/>
    <property type="project" value="InterPro"/>
</dbReference>
<evidence type="ECO:0000256" key="2">
    <source>
        <dbReference type="ARBA" id="ARBA00022980"/>
    </source>
</evidence>
<dbReference type="GO" id="GO:0032543">
    <property type="term" value="P:mitochondrial translation"/>
    <property type="evidence" value="ECO:0007669"/>
    <property type="project" value="TreeGrafter"/>
</dbReference>
<dbReference type="PROSITE" id="PS00701">
    <property type="entry name" value="RIBOSOMAL_L16_2"/>
    <property type="match status" value="1"/>
</dbReference>
<comment type="similarity">
    <text evidence="1 4">Belongs to the universal ribosomal protein uL16 family.</text>
</comment>
<evidence type="ECO:0000313" key="5">
    <source>
        <dbReference type="EMBL" id="QNR39849.1"/>
    </source>
</evidence>
<evidence type="ECO:0000256" key="3">
    <source>
        <dbReference type="ARBA" id="ARBA00023274"/>
    </source>
</evidence>
<dbReference type="RefSeq" id="YP_010007670.1">
    <property type="nucleotide sequence ID" value="NC_053320.1"/>
</dbReference>
<dbReference type="InterPro" id="IPR036920">
    <property type="entry name" value="Ribosomal_uL16_sf"/>
</dbReference>
<dbReference type="GO" id="GO:0005762">
    <property type="term" value="C:mitochondrial large ribosomal subunit"/>
    <property type="evidence" value="ECO:0007669"/>
    <property type="project" value="TreeGrafter"/>
</dbReference>
<evidence type="ECO:0000256" key="1">
    <source>
        <dbReference type="ARBA" id="ARBA00008931"/>
    </source>
</evidence>